<dbReference type="SUPFAM" id="SSF56801">
    <property type="entry name" value="Acetyl-CoA synthetase-like"/>
    <property type="match status" value="2"/>
</dbReference>
<gene>
    <name evidence="13" type="ORF">DSTB1V02_LOCUS4215</name>
</gene>
<evidence type="ECO:0000256" key="10">
    <source>
        <dbReference type="SAM" id="Phobius"/>
    </source>
</evidence>
<keyword evidence="4" id="KW-0443">Lipid metabolism</keyword>
<feature type="domain" description="AMP-binding enzyme C-terminal" evidence="12">
    <location>
        <begin position="648"/>
        <end position="723"/>
    </location>
</feature>
<evidence type="ECO:0000256" key="5">
    <source>
        <dbReference type="ARBA" id="ARBA00022840"/>
    </source>
</evidence>
<dbReference type="GO" id="GO:0044539">
    <property type="term" value="P:long-chain fatty acid import into cell"/>
    <property type="evidence" value="ECO:0007669"/>
    <property type="project" value="TreeGrafter"/>
</dbReference>
<evidence type="ECO:0000256" key="6">
    <source>
        <dbReference type="ARBA" id="ARBA00026121"/>
    </source>
</evidence>
<dbReference type="GO" id="GO:0005789">
    <property type="term" value="C:endoplasmic reticulum membrane"/>
    <property type="evidence" value="ECO:0007669"/>
    <property type="project" value="TreeGrafter"/>
</dbReference>
<dbReference type="InterPro" id="IPR000873">
    <property type="entry name" value="AMP-dep_synth/lig_dom"/>
</dbReference>
<feature type="transmembrane region" description="Helical" evidence="10">
    <location>
        <begin position="176"/>
        <end position="195"/>
    </location>
</feature>
<dbReference type="InterPro" id="IPR020845">
    <property type="entry name" value="AMP-binding_CS"/>
</dbReference>
<keyword evidence="3" id="KW-0547">Nucleotide-binding</keyword>
<feature type="transmembrane region" description="Helical" evidence="10">
    <location>
        <begin position="327"/>
        <end position="349"/>
    </location>
</feature>
<dbReference type="OrthoDB" id="288590at2759"/>
<keyword evidence="2" id="KW-0436">Ligase</keyword>
<dbReference type="GO" id="GO:0005524">
    <property type="term" value="F:ATP binding"/>
    <property type="evidence" value="ECO:0007669"/>
    <property type="project" value="UniProtKB-KW"/>
</dbReference>
<organism evidence="13">
    <name type="scientific">Darwinula stevensoni</name>
    <dbReference type="NCBI Taxonomy" id="69355"/>
    <lineage>
        <taxon>Eukaryota</taxon>
        <taxon>Metazoa</taxon>
        <taxon>Ecdysozoa</taxon>
        <taxon>Arthropoda</taxon>
        <taxon>Crustacea</taxon>
        <taxon>Oligostraca</taxon>
        <taxon>Ostracoda</taxon>
        <taxon>Podocopa</taxon>
        <taxon>Podocopida</taxon>
        <taxon>Darwinulocopina</taxon>
        <taxon>Darwinuloidea</taxon>
        <taxon>Darwinulidae</taxon>
        <taxon>Darwinula</taxon>
    </lineage>
</organism>
<dbReference type="AlphaFoldDB" id="A0A7R8X5A3"/>
<dbReference type="GO" id="GO:0005324">
    <property type="term" value="F:long-chain fatty acid transmembrane transporter activity"/>
    <property type="evidence" value="ECO:0007669"/>
    <property type="project" value="TreeGrafter"/>
</dbReference>
<keyword evidence="10" id="KW-0812">Transmembrane</keyword>
<dbReference type="InterPro" id="IPR042099">
    <property type="entry name" value="ANL_N_sf"/>
</dbReference>
<dbReference type="Gene3D" id="3.30.300.30">
    <property type="match status" value="1"/>
</dbReference>
<dbReference type="GO" id="GO:0004467">
    <property type="term" value="F:long-chain fatty acid-CoA ligase activity"/>
    <property type="evidence" value="ECO:0007669"/>
    <property type="project" value="UniProtKB-EC"/>
</dbReference>
<evidence type="ECO:0000256" key="1">
    <source>
        <dbReference type="ARBA" id="ARBA00006432"/>
    </source>
</evidence>
<evidence type="ECO:0000259" key="12">
    <source>
        <dbReference type="Pfam" id="PF13193"/>
    </source>
</evidence>
<keyword evidence="4" id="KW-0276">Fatty acid metabolism</keyword>
<keyword evidence="5" id="KW-0067">ATP-binding</keyword>
<evidence type="ECO:0000256" key="8">
    <source>
        <dbReference type="ARBA" id="ARBA00041297"/>
    </source>
</evidence>
<dbReference type="GO" id="GO:0005886">
    <property type="term" value="C:plasma membrane"/>
    <property type="evidence" value="ECO:0007669"/>
    <property type="project" value="TreeGrafter"/>
</dbReference>
<evidence type="ECO:0000256" key="4">
    <source>
        <dbReference type="ARBA" id="ARBA00022832"/>
    </source>
</evidence>
<evidence type="ECO:0000313" key="13">
    <source>
        <dbReference type="EMBL" id="CAD7244316.1"/>
    </source>
</evidence>
<comment type="similarity">
    <text evidence="1">Belongs to the ATP-dependent AMP-binding enzyme family.</text>
</comment>
<accession>A0A7R8X5A3</accession>
<feature type="domain" description="AMP-dependent synthetase/ligase" evidence="11">
    <location>
        <begin position="145"/>
        <end position="369"/>
    </location>
</feature>
<dbReference type="InterPro" id="IPR025110">
    <property type="entry name" value="AMP-bd_C"/>
</dbReference>
<protein>
    <recommendedName>
        <fullName evidence="6">long-chain-fatty-acid--CoA ligase</fullName>
        <ecNumber evidence="6">6.2.1.3</ecNumber>
    </recommendedName>
    <alternativeName>
        <fullName evidence="8">Long-chain-fatty-acid--CoA ligase</fullName>
    </alternativeName>
</protein>
<keyword evidence="10" id="KW-1133">Transmembrane helix</keyword>
<evidence type="ECO:0000256" key="2">
    <source>
        <dbReference type="ARBA" id="ARBA00022598"/>
    </source>
</evidence>
<dbReference type="EMBL" id="CAJPEV010000611">
    <property type="protein sequence ID" value="CAG0886912.1"/>
    <property type="molecule type" value="Genomic_DNA"/>
</dbReference>
<feature type="domain" description="AMP-dependent synthetase/ligase" evidence="11">
    <location>
        <begin position="400"/>
        <end position="574"/>
    </location>
</feature>
<dbReference type="PANTHER" id="PTHR43107:SF15">
    <property type="entry name" value="FATTY ACID TRANSPORT PROTEIN 3, ISOFORM A"/>
    <property type="match status" value="1"/>
</dbReference>
<reference evidence="13" key="1">
    <citation type="submission" date="2020-11" db="EMBL/GenBank/DDBJ databases">
        <authorList>
            <person name="Tran Van P."/>
        </authorList>
    </citation>
    <scope>NUCLEOTIDE SEQUENCE</scope>
</reference>
<dbReference type="FunFam" id="3.30.300.30:FF:000002">
    <property type="entry name" value="Long-chain fatty acid transport protein 1"/>
    <property type="match status" value="1"/>
</dbReference>
<dbReference type="Gene3D" id="3.40.50.12780">
    <property type="entry name" value="N-terminal domain of ligase-like"/>
    <property type="match status" value="2"/>
</dbReference>
<dbReference type="InterPro" id="IPR045851">
    <property type="entry name" value="AMP-bd_C_sf"/>
</dbReference>
<evidence type="ECO:0000256" key="7">
    <source>
        <dbReference type="ARBA" id="ARBA00036527"/>
    </source>
</evidence>
<dbReference type="EC" id="6.2.1.3" evidence="6"/>
<dbReference type="Pfam" id="PF00501">
    <property type="entry name" value="AMP-binding"/>
    <property type="match status" value="2"/>
</dbReference>
<evidence type="ECO:0000256" key="3">
    <source>
        <dbReference type="ARBA" id="ARBA00022741"/>
    </source>
</evidence>
<keyword evidence="14" id="KW-1185">Reference proteome</keyword>
<sequence>MGVGWQTSSLFLLFFSFTYMMATTLVQAALYAFIVTILILLLYHHKHVQLMIVTFPRDIKAALRFLKLNLRIYNVQKKNMSVPDMFATYVKKHPNKVAFIFEDDEWTFKQVSGGWEGGGVIFHNQVVFLSVLNCVSHVFFLMTIQVDEFSNQVANYFLNEGFKKGDVVGLFMENSIVYVATWLGLAKIGVVPALLNYNLREHPLVHCIKVAQSKAVIFCASLLEAINEIRPDLDGNPLYMYGEPSEGVKVHSDVRLDKVLLEASKEVPAPEKKPGFTDKLIYIFTSGTTGLPKAAVIKHSRYHMAASATYYMMKLKSSDVVYDPLPLYHTAGGVMGIGLTLLHGAVVVIRKKFSVTHFWLDCVKYKCTFPIHSNFHAPTMSTHPGMRKIGYHFMASGVHYLGNLSNREMIYNPLPLYHTAGTTLGIGQVILFGCSAYIRKKFSASHFWEEAAKYQCTVAQYIGEICRYLLSTPQKPEETQHCVHTIFGNGLRPQIWEQFQNRFKVKNIIEFYGSTEGNANIINVDNRIGAIGFKSLILPGILPVTLIRVDEATGEPIRNSKGMCIHCAPGEPGEFVGKIQKNHPIRDFEGYADVKSTTKKIIHNVFEQGDTCFRSGDMLVMDEYGYLYFKDRTGDTFRWRGENVSTSEVEAVISNIIGLADSVVYGVQVPGVEGRAGMCAIHDPEGGVDLSGLVGGMKKSLAPYARPLFIRLVKQLDATGTYKLKKLDLQKEGFDPNKVSDPLFFLDPSKNEYVPITQQLYDNIITGKVRL</sequence>
<dbReference type="PANTHER" id="PTHR43107">
    <property type="entry name" value="LONG-CHAIN FATTY ACID TRANSPORT PROTEIN"/>
    <property type="match status" value="1"/>
</dbReference>
<comment type="catalytic activity">
    <reaction evidence="7">
        <text>a very long-chain fatty acid + ATP + CoA = a very long-chain fatty acyl-CoA + AMP + diphosphate</text>
        <dbReference type="Rhea" id="RHEA:54536"/>
        <dbReference type="ChEBI" id="CHEBI:30616"/>
        <dbReference type="ChEBI" id="CHEBI:33019"/>
        <dbReference type="ChEBI" id="CHEBI:57287"/>
        <dbReference type="ChEBI" id="CHEBI:58950"/>
        <dbReference type="ChEBI" id="CHEBI:138261"/>
        <dbReference type="ChEBI" id="CHEBI:456215"/>
    </reaction>
    <physiologicalReaction direction="left-to-right" evidence="7">
        <dbReference type="Rhea" id="RHEA:54537"/>
    </physiologicalReaction>
</comment>
<dbReference type="EMBL" id="LR900128">
    <property type="protein sequence ID" value="CAD7244316.1"/>
    <property type="molecule type" value="Genomic_DNA"/>
</dbReference>
<dbReference type="Pfam" id="PF13193">
    <property type="entry name" value="AMP-binding_C"/>
    <property type="match status" value="1"/>
</dbReference>
<proteinExistence type="inferred from homology"/>
<comment type="catalytic activity">
    <reaction evidence="9">
        <text>tetracosanoate + ATP + CoA = tetracosanoyl-CoA + AMP + diphosphate</text>
        <dbReference type="Rhea" id="RHEA:33639"/>
        <dbReference type="ChEBI" id="CHEBI:30616"/>
        <dbReference type="ChEBI" id="CHEBI:31014"/>
        <dbReference type="ChEBI" id="CHEBI:33019"/>
        <dbReference type="ChEBI" id="CHEBI:57287"/>
        <dbReference type="ChEBI" id="CHEBI:65052"/>
        <dbReference type="ChEBI" id="CHEBI:456215"/>
    </reaction>
    <physiologicalReaction direction="left-to-right" evidence="9">
        <dbReference type="Rhea" id="RHEA:33640"/>
    </physiologicalReaction>
</comment>
<dbReference type="Proteomes" id="UP000677054">
    <property type="component" value="Unassembled WGS sequence"/>
</dbReference>
<feature type="transmembrane region" description="Helical" evidence="10">
    <location>
        <begin position="12"/>
        <end position="43"/>
    </location>
</feature>
<keyword evidence="10" id="KW-0472">Membrane</keyword>
<dbReference type="PROSITE" id="PS00455">
    <property type="entry name" value="AMP_BINDING"/>
    <property type="match status" value="1"/>
</dbReference>
<evidence type="ECO:0000259" key="11">
    <source>
        <dbReference type="Pfam" id="PF00501"/>
    </source>
</evidence>
<name>A0A7R8X5A3_9CRUS</name>
<evidence type="ECO:0000313" key="14">
    <source>
        <dbReference type="Proteomes" id="UP000677054"/>
    </source>
</evidence>
<evidence type="ECO:0000256" key="9">
    <source>
        <dbReference type="ARBA" id="ARBA00048666"/>
    </source>
</evidence>